<accession>A0A8J3YGD9</accession>
<dbReference type="SMART" id="SM00220">
    <property type="entry name" value="S_TKc"/>
    <property type="match status" value="1"/>
</dbReference>
<evidence type="ECO:0000256" key="2">
    <source>
        <dbReference type="SAM" id="MobiDB-lite"/>
    </source>
</evidence>
<dbReference type="FunFam" id="3.30.70.270:FF:000001">
    <property type="entry name" value="Diguanylate cyclase domain protein"/>
    <property type="match status" value="1"/>
</dbReference>
<organism evidence="5 6">
    <name type="scientific">Virgisporangium aliadipatigenens</name>
    <dbReference type="NCBI Taxonomy" id="741659"/>
    <lineage>
        <taxon>Bacteria</taxon>
        <taxon>Bacillati</taxon>
        <taxon>Actinomycetota</taxon>
        <taxon>Actinomycetes</taxon>
        <taxon>Micromonosporales</taxon>
        <taxon>Micromonosporaceae</taxon>
        <taxon>Virgisporangium</taxon>
    </lineage>
</organism>
<dbReference type="Gene3D" id="3.30.70.270">
    <property type="match status" value="1"/>
</dbReference>
<dbReference type="GO" id="GO:0016020">
    <property type="term" value="C:membrane"/>
    <property type="evidence" value="ECO:0007669"/>
    <property type="project" value="UniProtKB-SubCell"/>
</dbReference>
<dbReference type="SMART" id="SM00065">
    <property type="entry name" value="GAF"/>
    <property type="match status" value="1"/>
</dbReference>
<dbReference type="PANTHER" id="PTHR43642:SF1">
    <property type="entry name" value="HYBRID SIGNAL TRANSDUCTION HISTIDINE KINASE G"/>
    <property type="match status" value="1"/>
</dbReference>
<gene>
    <name evidence="5" type="ORF">Val02_08080</name>
</gene>
<evidence type="ECO:0000259" key="4">
    <source>
        <dbReference type="PROSITE" id="PS50887"/>
    </source>
</evidence>
<dbReference type="SUPFAM" id="SSF56112">
    <property type="entry name" value="Protein kinase-like (PK-like)"/>
    <property type="match status" value="1"/>
</dbReference>
<evidence type="ECO:0000259" key="3">
    <source>
        <dbReference type="PROSITE" id="PS50011"/>
    </source>
</evidence>
<evidence type="ECO:0000256" key="1">
    <source>
        <dbReference type="ARBA" id="ARBA00004167"/>
    </source>
</evidence>
<sequence length="1628" mass="175318">MLPKTTDVGTVPVRESPADERRGTVLHEDERKRITRYEGPEGVLVRKEYRGPLAAARRHTEITLLERLAEVPGVPRLLPGAGPDEVLLAGCAGPQLRHVRLELSLVLGFARRLVTVVGAIHDAGVLHKYLNPESILVLGADRRPMVIDFDSASTFAEGRPGAAVHRGALDTLGFLPPECTGRTGQPVDHRADLYGVGAVLFWLVAGRPPVEGDDELRLVRDILVRVPPPLTELAPDVPPALADIVARLLEKEPDRRYQSAEGLARDLAAVEERPGLRFRLGAWDFPPRLVAPSRPVGRDKEVAQLRSAFAQASEGAARAVLIAGAPGVGKSSLVDALRPEVLARDGWFVVGKSDQFRQDAAEGAGLQAVRALGRRLLAETETDLAATRRHLLDVLGPNTGLVTGALPEFAVLLGAGHASVTTDPVEAEVRLRQALLDVLRVVVSPVRPVVLVVDDLQWAEPATLGLVDAVLTGSALPGLLVVGAFRGAGTDPTHPLTAMLQRWRHLGVAPPPLHLSNLPPTGLGALLTELLRLPAERAAALADTVREWTAGNPYDTLELINTLRHEDALVLGAHGWTWDDRAIRRVVSRGDVVDLLRERIDRLPELSRELLQMMACLGGDVRLEVLAAAAGDPAPDLLPGTGAVLQRLTPPLEDGLLVIDRDAGPDGDRVRFRHDRVHQAAYASLDPDRRTALHLALARRLARRTGRQVEAAEQYLAAAPRDTSPEETLAIIALYRTAATNAWRISNHATAERYLSAAATLWDTLGVAPDTPALIDLDIERHAALHALGRLDEADAVYASLVRRDPDPVTLEPAAGIQIGSLTQRNAHAEAIALGLDLIARLGHPVPGPDFPATLPARRAELAEWAAHLDLAADLARPEDLPPRVRATQRLFNRLLPTAFFVGDKVTLAWIVLESQRMWVAHGPSGGLAANLTIVGPMATAASNDYRIGYTVGRHVLAVAEARGYEPDTSVLRHRFALHLQPWAEPLENTVGQARLAREGLLRGGDLQMACNTSMTLLPARLDSGDSLQAFVAEIDAAVAMATRTANRLNVQYAAGYRQLADALMHGGGFTESEVAGNPLATGMLHICAAIAAAVLDDPAALDAHTARAWELASFIPGYPNVQLRFLRALALARGGPSEEFDRHLEWLDARAAEAPANVAHLAALVRAERADAAGDFPAALAAYDAAAREVSPRGRPWHHALIAERLGLFHLAHDLPRHGLRWLAEARDRYRTWGADAAVHRLEERHELPPPPRHTAPADESDADADRLDMLAILRASQALSSETNLERLHTAIVEQLTAITGATRVQVVLRNDDTGEWFLLAQAAPGSAGEQALPVEDAGRRGLLPITAFRYAERTREPLLVEDATRDDRFARDAYVAGLGRCSLLVVPVLHQGETRAVLMLANEHGSGAFTADRLDAVTLITGQLIVSLANAVLYGSLEERVADRTEALAAANRQLEVLSGTDALTGLANRRRFNRTLESEWSRALRSGQPLGLVLFDVDHFKRYNDHYGHVAGDECLRRVAATLAHGTRSATDLVCRYGGEEFAIVLPDADRAGATALGERARAAVAALALPHEASELGIVTVSAGAAAVVPRRQDAPEDLLGRADAALYVAKQDGRDRVRCAGP</sequence>
<feature type="domain" description="Protein kinase" evidence="3">
    <location>
        <begin position="1"/>
        <end position="276"/>
    </location>
</feature>
<dbReference type="InterPro" id="IPR029787">
    <property type="entry name" value="Nucleotide_cyclase"/>
</dbReference>
<evidence type="ECO:0008006" key="7">
    <source>
        <dbReference type="Google" id="ProtNLM"/>
    </source>
</evidence>
<dbReference type="Pfam" id="PF00990">
    <property type="entry name" value="GGDEF"/>
    <property type="match status" value="1"/>
</dbReference>
<dbReference type="PANTHER" id="PTHR43642">
    <property type="entry name" value="HYBRID SIGNAL TRANSDUCTION HISTIDINE KINASE G"/>
    <property type="match status" value="1"/>
</dbReference>
<dbReference type="InterPro" id="IPR000160">
    <property type="entry name" value="GGDEF_dom"/>
</dbReference>
<reference evidence="5" key="1">
    <citation type="submission" date="2021-01" db="EMBL/GenBank/DDBJ databases">
        <title>Whole genome shotgun sequence of Virgisporangium aliadipatigenens NBRC 105644.</title>
        <authorList>
            <person name="Komaki H."/>
            <person name="Tamura T."/>
        </authorList>
    </citation>
    <scope>NUCLEOTIDE SEQUENCE</scope>
    <source>
        <strain evidence="5">NBRC 105644</strain>
    </source>
</reference>
<proteinExistence type="predicted"/>
<dbReference type="PROSITE" id="PS50011">
    <property type="entry name" value="PROTEIN_KINASE_DOM"/>
    <property type="match status" value="1"/>
</dbReference>
<comment type="caution">
    <text evidence="5">The sequence shown here is derived from an EMBL/GenBank/DDBJ whole genome shotgun (WGS) entry which is preliminary data.</text>
</comment>
<evidence type="ECO:0000313" key="6">
    <source>
        <dbReference type="Proteomes" id="UP000619260"/>
    </source>
</evidence>
<dbReference type="SMART" id="SM00267">
    <property type="entry name" value="GGDEF"/>
    <property type="match status" value="1"/>
</dbReference>
<dbReference type="InterPro" id="IPR027417">
    <property type="entry name" value="P-loop_NTPase"/>
</dbReference>
<dbReference type="Pfam" id="PF01590">
    <property type="entry name" value="GAF"/>
    <property type="match status" value="1"/>
</dbReference>
<dbReference type="InterPro" id="IPR041664">
    <property type="entry name" value="AAA_16"/>
</dbReference>
<dbReference type="Proteomes" id="UP000619260">
    <property type="component" value="Unassembled WGS sequence"/>
</dbReference>
<dbReference type="NCBIfam" id="TIGR00254">
    <property type="entry name" value="GGDEF"/>
    <property type="match status" value="1"/>
</dbReference>
<dbReference type="SUPFAM" id="SSF52540">
    <property type="entry name" value="P-loop containing nucleoside triphosphate hydrolases"/>
    <property type="match status" value="1"/>
</dbReference>
<dbReference type="InterPro" id="IPR003018">
    <property type="entry name" value="GAF"/>
</dbReference>
<dbReference type="PROSITE" id="PS50887">
    <property type="entry name" value="GGDEF"/>
    <property type="match status" value="1"/>
</dbReference>
<dbReference type="SUPFAM" id="SSF55073">
    <property type="entry name" value="Nucleotide cyclase"/>
    <property type="match status" value="1"/>
</dbReference>
<name>A0A8J3YGD9_9ACTN</name>
<dbReference type="InterPro" id="IPR029016">
    <property type="entry name" value="GAF-like_dom_sf"/>
</dbReference>
<keyword evidence="6" id="KW-1185">Reference proteome</keyword>
<comment type="subcellular location">
    <subcellularLocation>
        <location evidence="1">Membrane</location>
        <topology evidence="1">Single-pass membrane protein</topology>
    </subcellularLocation>
</comment>
<dbReference type="GO" id="GO:0004672">
    <property type="term" value="F:protein kinase activity"/>
    <property type="evidence" value="ECO:0007669"/>
    <property type="project" value="InterPro"/>
</dbReference>
<dbReference type="Pfam" id="PF13191">
    <property type="entry name" value="AAA_16"/>
    <property type="match status" value="1"/>
</dbReference>
<dbReference type="GO" id="GO:0005524">
    <property type="term" value="F:ATP binding"/>
    <property type="evidence" value="ECO:0007669"/>
    <property type="project" value="InterPro"/>
</dbReference>
<dbReference type="InterPro" id="IPR053159">
    <property type="entry name" value="Hybrid_Histidine_Kinase"/>
</dbReference>
<evidence type="ECO:0000313" key="5">
    <source>
        <dbReference type="EMBL" id="GIJ43922.1"/>
    </source>
</evidence>
<dbReference type="Pfam" id="PF00069">
    <property type="entry name" value="Pkinase"/>
    <property type="match status" value="1"/>
</dbReference>
<dbReference type="Gene3D" id="1.10.510.10">
    <property type="entry name" value="Transferase(Phosphotransferase) domain 1"/>
    <property type="match status" value="1"/>
</dbReference>
<dbReference type="InterPro" id="IPR043128">
    <property type="entry name" value="Rev_trsase/Diguanyl_cyclase"/>
</dbReference>
<dbReference type="Gene3D" id="3.40.50.300">
    <property type="entry name" value="P-loop containing nucleotide triphosphate hydrolases"/>
    <property type="match status" value="1"/>
</dbReference>
<dbReference type="EMBL" id="BOPF01000002">
    <property type="protein sequence ID" value="GIJ43922.1"/>
    <property type="molecule type" value="Genomic_DNA"/>
</dbReference>
<dbReference type="InterPro" id="IPR011009">
    <property type="entry name" value="Kinase-like_dom_sf"/>
</dbReference>
<protein>
    <recommendedName>
        <fullName evidence="7">Diguanylate cyclase</fullName>
    </recommendedName>
</protein>
<dbReference type="CDD" id="cd01949">
    <property type="entry name" value="GGDEF"/>
    <property type="match status" value="1"/>
</dbReference>
<feature type="region of interest" description="Disordered" evidence="2">
    <location>
        <begin position="1"/>
        <end position="22"/>
    </location>
</feature>
<dbReference type="InterPro" id="IPR000719">
    <property type="entry name" value="Prot_kinase_dom"/>
</dbReference>
<feature type="domain" description="GGDEF" evidence="4">
    <location>
        <begin position="1492"/>
        <end position="1628"/>
    </location>
</feature>
<dbReference type="Gene3D" id="3.30.450.40">
    <property type="match status" value="1"/>
</dbReference>
<dbReference type="SUPFAM" id="SSF55781">
    <property type="entry name" value="GAF domain-like"/>
    <property type="match status" value="1"/>
</dbReference>